<sequence length="501" mass="57807">MLGFPKPYPEELIYSTVARAGVHDGDTSPKQLLEKVFNNRKVIATVDLPSHLELIANLYPKSLTLDAYRLIHQHTLLPIYAPFQPEEQNDKLLNWMSGCSQGAAHLACGAVASRVKAKTALYVCPECLEDQKRVFGEYYLRRIWQTPLVKVCLVHGPLYETTMELNGEHRHAFLPLESIEIKSALVICREDIILAQQAEKLLKMDSSGVNFPQWSEFYKQLAVNLDLMNGQRIDHSLIHSLIVKYWTKPWLDDSGILPSSTETSWLRTLFRKHRKSFSYAEHSVAILALTDGKLNIDEAIKAASKIVPRAEINVQDCQADCFSCNNEFSDDQLKWKSIVEKFTLKIARKQDAALYARLYRADRAWLLRINAEHQAERVVSNLRVDWSRRDRDIAREIHSLFIFLAEDLDSPQLTRTFIINQLDQRATVEKNLCRLPRCSTLLRYYAESTTEYQARRLIRAFVAMQNNKQKIKRWSLLREARLSDIRMTYSVAELLKGILND</sequence>
<evidence type="ECO:0000259" key="1">
    <source>
        <dbReference type="Pfam" id="PF06527"/>
    </source>
</evidence>
<evidence type="ECO:0000313" key="3">
    <source>
        <dbReference type="EMBL" id="RCW96332.1"/>
    </source>
</evidence>
<dbReference type="InterPro" id="IPR032750">
    <property type="entry name" value="TnsD_C"/>
</dbReference>
<organism evidence="3 4">
    <name type="scientific">Marinomonas foliarum</name>
    <dbReference type="NCBI Taxonomy" id="491950"/>
    <lineage>
        <taxon>Bacteria</taxon>
        <taxon>Pseudomonadati</taxon>
        <taxon>Pseudomonadota</taxon>
        <taxon>Gammaproteobacteria</taxon>
        <taxon>Oceanospirillales</taxon>
        <taxon>Oceanospirillaceae</taxon>
        <taxon>Marinomonas</taxon>
    </lineage>
</organism>
<gene>
    <name evidence="3" type="ORF">DFP77_13535</name>
</gene>
<feature type="domain" description="Transposon Tn7 transposition protein TnsD C-terminal" evidence="2">
    <location>
        <begin position="330"/>
        <end position="441"/>
    </location>
</feature>
<dbReference type="OrthoDB" id="470139at2"/>
<dbReference type="AlphaFoldDB" id="A0A368ZMP9"/>
<evidence type="ECO:0000259" key="2">
    <source>
        <dbReference type="Pfam" id="PF15978"/>
    </source>
</evidence>
<evidence type="ECO:0000313" key="4">
    <source>
        <dbReference type="Proteomes" id="UP000253506"/>
    </source>
</evidence>
<proteinExistence type="predicted"/>
<accession>A0A368ZMP9</accession>
<dbReference type="Pfam" id="PF15978">
    <property type="entry name" value="TnsD"/>
    <property type="match status" value="1"/>
</dbReference>
<reference evidence="3 4" key="1">
    <citation type="submission" date="2018-07" db="EMBL/GenBank/DDBJ databases">
        <title>Genomic Encyclopedia of Type Strains, Phase III (KMG-III): the genomes of soil and plant-associated and newly described type strains.</title>
        <authorList>
            <person name="Whitman W."/>
        </authorList>
    </citation>
    <scope>NUCLEOTIDE SEQUENCE [LARGE SCALE GENOMIC DNA]</scope>
    <source>
        <strain evidence="3 4">CECT 7731</strain>
    </source>
</reference>
<feature type="domain" description="TniQ" evidence="1">
    <location>
        <begin position="4"/>
        <end position="156"/>
    </location>
</feature>
<dbReference type="Proteomes" id="UP000253506">
    <property type="component" value="Unassembled WGS sequence"/>
</dbReference>
<protein>
    <submittedName>
        <fullName evidence="3">Tn7-like transposition protein D</fullName>
    </submittedName>
</protein>
<dbReference type="InterPro" id="IPR009492">
    <property type="entry name" value="TniQ"/>
</dbReference>
<dbReference type="Pfam" id="PF06527">
    <property type="entry name" value="TniQ"/>
    <property type="match status" value="1"/>
</dbReference>
<dbReference type="RefSeq" id="WP_114413223.1">
    <property type="nucleotide sequence ID" value="NZ_QPJQ01000035.1"/>
</dbReference>
<name>A0A368ZMP9_9GAMM</name>
<dbReference type="EMBL" id="QPJQ01000035">
    <property type="protein sequence ID" value="RCW96332.1"/>
    <property type="molecule type" value="Genomic_DNA"/>
</dbReference>
<comment type="caution">
    <text evidence="3">The sequence shown here is derived from an EMBL/GenBank/DDBJ whole genome shotgun (WGS) entry which is preliminary data.</text>
</comment>